<accession>I5C2Q1</accession>
<reference evidence="2 3" key="1">
    <citation type="journal article" date="2012" name="J. Bacteriol.">
        <title>Genome Sequence of Nitratireductor aquibiodomus Strain RA22.</title>
        <authorList>
            <person name="Singh A."/>
            <person name="Jangir P.K."/>
            <person name="Kumari C."/>
            <person name="Sharma R."/>
        </authorList>
    </citation>
    <scope>NUCLEOTIDE SEQUENCE [LARGE SCALE GENOMIC DNA]</scope>
    <source>
        <strain evidence="2 3">RA22</strain>
    </source>
</reference>
<gene>
    <name evidence="2" type="ORF">A33O_06582</name>
</gene>
<dbReference type="AlphaFoldDB" id="I5C2Q1"/>
<dbReference type="RefSeq" id="WP_007007834.1">
    <property type="nucleotide sequence ID" value="NZ_AJXZ01000014.1"/>
</dbReference>
<keyword evidence="1" id="KW-1133">Transmembrane helix</keyword>
<dbReference type="PATRIC" id="fig|1189611.3.peg.1342"/>
<dbReference type="Proteomes" id="UP000004622">
    <property type="component" value="Unassembled WGS sequence"/>
</dbReference>
<name>I5C2Q1_9HYPH</name>
<protein>
    <submittedName>
        <fullName evidence="2">Uncharacterized protein</fullName>
    </submittedName>
</protein>
<feature type="transmembrane region" description="Helical" evidence="1">
    <location>
        <begin position="15"/>
        <end position="35"/>
    </location>
</feature>
<sequence>MKQGTTDPTISLRSAGSFVLTAAFTALVFILSILAGNDAARAQGDFQLLPQTRVKIAVVEWVEAQANTGNGRP</sequence>
<dbReference type="EMBL" id="AJXZ01000014">
    <property type="protein sequence ID" value="EIM76103.1"/>
    <property type="molecule type" value="Genomic_DNA"/>
</dbReference>
<comment type="caution">
    <text evidence="2">The sequence shown here is derived from an EMBL/GenBank/DDBJ whole genome shotgun (WGS) entry which is preliminary data.</text>
</comment>
<evidence type="ECO:0000313" key="3">
    <source>
        <dbReference type="Proteomes" id="UP000004622"/>
    </source>
</evidence>
<organism evidence="2 3">
    <name type="scientific">Nitratireductor aquibiodomus RA22</name>
    <dbReference type="NCBI Taxonomy" id="1189611"/>
    <lineage>
        <taxon>Bacteria</taxon>
        <taxon>Pseudomonadati</taxon>
        <taxon>Pseudomonadota</taxon>
        <taxon>Alphaproteobacteria</taxon>
        <taxon>Hyphomicrobiales</taxon>
        <taxon>Phyllobacteriaceae</taxon>
        <taxon>Nitratireductor</taxon>
    </lineage>
</organism>
<evidence type="ECO:0000256" key="1">
    <source>
        <dbReference type="SAM" id="Phobius"/>
    </source>
</evidence>
<keyword evidence="1" id="KW-0812">Transmembrane</keyword>
<evidence type="ECO:0000313" key="2">
    <source>
        <dbReference type="EMBL" id="EIM76103.1"/>
    </source>
</evidence>
<proteinExistence type="predicted"/>
<keyword evidence="1" id="KW-0472">Membrane</keyword>